<feature type="transmembrane region" description="Helical" evidence="2">
    <location>
        <begin position="284"/>
        <end position="303"/>
    </location>
</feature>
<keyword evidence="4" id="KW-1185">Reference proteome</keyword>
<evidence type="ECO:0000313" key="3">
    <source>
        <dbReference type="EMBL" id="BBZ21981.1"/>
    </source>
</evidence>
<feature type="compositionally biased region" description="Acidic residues" evidence="1">
    <location>
        <begin position="473"/>
        <end position="488"/>
    </location>
</feature>
<feature type="transmembrane region" description="Helical" evidence="2">
    <location>
        <begin position="222"/>
        <end position="245"/>
    </location>
</feature>
<dbReference type="Proteomes" id="UP000467260">
    <property type="component" value="Chromosome"/>
</dbReference>
<feature type="compositionally biased region" description="Low complexity" evidence="1">
    <location>
        <begin position="396"/>
        <end position="421"/>
    </location>
</feature>
<dbReference type="KEGG" id="mhib:MHIB_03990"/>
<feature type="transmembrane region" description="Helical" evidence="2">
    <location>
        <begin position="20"/>
        <end position="42"/>
    </location>
</feature>
<dbReference type="EMBL" id="AP022609">
    <property type="protein sequence ID" value="BBZ21981.1"/>
    <property type="molecule type" value="Genomic_DNA"/>
</dbReference>
<evidence type="ECO:0000313" key="4">
    <source>
        <dbReference type="Proteomes" id="UP000467260"/>
    </source>
</evidence>
<dbReference type="Pfam" id="PF19877">
    <property type="entry name" value="DUF6350"/>
    <property type="match status" value="1"/>
</dbReference>
<feature type="transmembrane region" description="Helical" evidence="2">
    <location>
        <begin position="358"/>
        <end position="376"/>
    </location>
</feature>
<feature type="transmembrane region" description="Helical" evidence="2">
    <location>
        <begin position="183"/>
        <end position="210"/>
    </location>
</feature>
<feature type="region of interest" description="Disordered" evidence="1">
    <location>
        <begin position="393"/>
        <end position="488"/>
    </location>
</feature>
<feature type="compositionally biased region" description="Acidic residues" evidence="1">
    <location>
        <begin position="423"/>
        <end position="437"/>
    </location>
</feature>
<keyword evidence="2" id="KW-1133">Transmembrane helix</keyword>
<feature type="transmembrane region" description="Helical" evidence="2">
    <location>
        <begin position="257"/>
        <end position="278"/>
    </location>
</feature>
<feature type="transmembrane region" description="Helical" evidence="2">
    <location>
        <begin position="142"/>
        <end position="162"/>
    </location>
</feature>
<organism evidence="3 4">
    <name type="scientific">Mycolicibacter hiberniae</name>
    <dbReference type="NCBI Taxonomy" id="29314"/>
    <lineage>
        <taxon>Bacteria</taxon>
        <taxon>Bacillati</taxon>
        <taxon>Actinomycetota</taxon>
        <taxon>Actinomycetes</taxon>
        <taxon>Mycobacteriales</taxon>
        <taxon>Mycobacteriaceae</taxon>
        <taxon>Mycolicibacter</taxon>
    </lineage>
</organism>
<feature type="transmembrane region" description="Helical" evidence="2">
    <location>
        <begin position="74"/>
        <end position="92"/>
    </location>
</feature>
<evidence type="ECO:0000256" key="1">
    <source>
        <dbReference type="SAM" id="MobiDB-lite"/>
    </source>
</evidence>
<dbReference type="InterPro" id="IPR045931">
    <property type="entry name" value="DUF6350"/>
</dbReference>
<keyword evidence="2" id="KW-0812">Transmembrane</keyword>
<evidence type="ECO:0000256" key="2">
    <source>
        <dbReference type="SAM" id="Phobius"/>
    </source>
</evidence>
<dbReference type="AlphaFoldDB" id="A0A7I7WZJ1"/>
<gene>
    <name evidence="3" type="ORF">MHIB_03990</name>
</gene>
<protein>
    <submittedName>
        <fullName evidence="3">Uncharacterized protein</fullName>
    </submittedName>
</protein>
<name>A0A7I7WZJ1_9MYCO</name>
<keyword evidence="2" id="KW-0472">Membrane</keyword>
<sequence>MTSVIGGKPGSNPTRDLLRVAFAPSVVALTVIAAVTLLQLLIANSDMTGASGAIASMWLGVHQVPISIGGRELGVLPLMPVLLMVAGTARTTAQATAPGASWFVTRWIVASALGGPLLIAAVSLAIIHDAASVITELQTPNALGAFAHVLGVHAIGAALGVGTRVGRRALAELRLPDWLGDSVRAAVAGLLALFGLAGAVTVLSLIWHWGTMDELYAITDSLFGQLSLTLLAVLYVPNVLVGATAMAVGSSAHIGPAIFSAFTVLGGDIPALPILAAAPTPPLGPAWVALLIIGAASGVAVGQQCARRPLPLGPALAKVAAAALIAAVVMALLGFAGGGPLGNFGDVGVDQLTFGPAVFGWFAAIGALTVVMIGGVRADAVVSPQRVLPPAPVRPAGPVAEPGGPVAEPSPAPAAEDPPGELFEPEEMFDADFEPEFAPEQVAQDVEVNWPPAPEPSRRVQAHAPTEPPGPLEDPEDLMFTDDDGYDR</sequence>
<reference evidence="3 4" key="1">
    <citation type="journal article" date="2019" name="Emerg. Microbes Infect.">
        <title>Comprehensive subspecies identification of 175 nontuberculous mycobacteria species based on 7547 genomic profiles.</title>
        <authorList>
            <person name="Matsumoto Y."/>
            <person name="Kinjo T."/>
            <person name="Motooka D."/>
            <person name="Nabeya D."/>
            <person name="Jung N."/>
            <person name="Uechi K."/>
            <person name="Horii T."/>
            <person name="Iida T."/>
            <person name="Fujita J."/>
            <person name="Nakamura S."/>
        </authorList>
    </citation>
    <scope>NUCLEOTIDE SEQUENCE [LARGE SCALE GENOMIC DNA]</scope>
    <source>
        <strain evidence="3 4">JCM 13571</strain>
    </source>
</reference>
<feature type="transmembrane region" description="Helical" evidence="2">
    <location>
        <begin position="315"/>
        <end position="338"/>
    </location>
</feature>
<feature type="transmembrane region" description="Helical" evidence="2">
    <location>
        <begin position="104"/>
        <end position="127"/>
    </location>
</feature>
<accession>A0A7I7WZJ1</accession>
<proteinExistence type="predicted"/>